<accession>A0ABC8K045</accession>
<name>A0ABC8K045_ERUVS</name>
<evidence type="ECO:0000313" key="4">
    <source>
        <dbReference type="Proteomes" id="UP001642260"/>
    </source>
</evidence>
<keyword evidence="4" id="KW-1185">Reference proteome</keyword>
<evidence type="ECO:0000259" key="2">
    <source>
        <dbReference type="Pfam" id="PF13962"/>
    </source>
</evidence>
<evidence type="ECO:0000313" key="3">
    <source>
        <dbReference type="EMBL" id="CAH8349831.1"/>
    </source>
</evidence>
<gene>
    <name evidence="3" type="ORF">ERUC_LOCUS17775</name>
</gene>
<dbReference type="Proteomes" id="UP001642260">
    <property type="component" value="Unassembled WGS sequence"/>
</dbReference>
<dbReference type="Pfam" id="PF13962">
    <property type="entry name" value="PGG"/>
    <property type="match status" value="1"/>
</dbReference>
<feature type="transmembrane region" description="Helical" evidence="1">
    <location>
        <begin position="110"/>
        <end position="135"/>
    </location>
</feature>
<dbReference type="EMBL" id="CAKOAT010164043">
    <property type="protein sequence ID" value="CAH8349831.1"/>
    <property type="molecule type" value="Genomic_DNA"/>
</dbReference>
<dbReference type="InterPro" id="IPR026961">
    <property type="entry name" value="PGG_dom"/>
</dbReference>
<comment type="caution">
    <text evidence="3">The sequence shown here is derived from an EMBL/GenBank/DDBJ whole genome shotgun (WGS) entry which is preliminary data.</text>
</comment>
<organism evidence="3 4">
    <name type="scientific">Eruca vesicaria subsp. sativa</name>
    <name type="common">Garden rocket</name>
    <name type="synonym">Eruca sativa</name>
    <dbReference type="NCBI Taxonomy" id="29727"/>
    <lineage>
        <taxon>Eukaryota</taxon>
        <taxon>Viridiplantae</taxon>
        <taxon>Streptophyta</taxon>
        <taxon>Embryophyta</taxon>
        <taxon>Tracheophyta</taxon>
        <taxon>Spermatophyta</taxon>
        <taxon>Magnoliopsida</taxon>
        <taxon>eudicotyledons</taxon>
        <taxon>Gunneridae</taxon>
        <taxon>Pentapetalae</taxon>
        <taxon>rosids</taxon>
        <taxon>malvids</taxon>
        <taxon>Brassicales</taxon>
        <taxon>Brassicaceae</taxon>
        <taxon>Brassiceae</taxon>
        <taxon>Eruca</taxon>
    </lineage>
</organism>
<feature type="domain" description="PGG" evidence="2">
    <location>
        <begin position="22"/>
        <end position="129"/>
    </location>
</feature>
<reference evidence="3 4" key="1">
    <citation type="submission" date="2022-03" db="EMBL/GenBank/DDBJ databases">
        <authorList>
            <person name="Macdonald S."/>
            <person name="Ahmed S."/>
            <person name="Newling K."/>
        </authorList>
    </citation>
    <scope>NUCLEOTIDE SEQUENCE [LARGE SCALE GENOMIC DNA]</scope>
</reference>
<dbReference type="AlphaFoldDB" id="A0ABC8K045"/>
<keyword evidence="1" id="KW-1133">Transmembrane helix</keyword>
<proteinExistence type="predicted"/>
<keyword evidence="1" id="KW-0472">Membrane</keyword>
<protein>
    <recommendedName>
        <fullName evidence="2">PGG domain-containing protein</fullName>
    </recommendedName>
</protein>
<feature type="transmembrane region" description="Helical" evidence="1">
    <location>
        <begin position="24"/>
        <end position="44"/>
    </location>
</feature>
<keyword evidence="1" id="KW-0812">Transmembrane</keyword>
<sequence>MALSDSQPQRKSDRHATCRSNEDIGIFMVFIVILVTVTFAMGFTCTKLYMGSDPDFDTTGFVKKAIFIVFMFCNSITMLASVATVMHLIWAYNLSEFEQIQTALTRAMALVTIALISIFVAFVVGCFLVVILLPWSTYFT</sequence>
<evidence type="ECO:0000256" key="1">
    <source>
        <dbReference type="SAM" id="Phobius"/>
    </source>
</evidence>
<feature type="transmembrane region" description="Helical" evidence="1">
    <location>
        <begin position="65"/>
        <end position="90"/>
    </location>
</feature>